<dbReference type="InterPro" id="IPR036890">
    <property type="entry name" value="HATPase_C_sf"/>
</dbReference>
<comment type="catalytic activity">
    <reaction evidence="1">
        <text>ATP + protein L-histidine = ADP + protein N-phospho-L-histidine.</text>
        <dbReference type="EC" id="2.7.13.3"/>
    </reaction>
</comment>
<dbReference type="AlphaFoldDB" id="A0A1Y6BPS1"/>
<dbReference type="Gene3D" id="3.30.565.10">
    <property type="entry name" value="Histidine kinase-like ATPase, C-terminal domain"/>
    <property type="match status" value="1"/>
</dbReference>
<dbReference type="Proteomes" id="UP000192907">
    <property type="component" value="Unassembled WGS sequence"/>
</dbReference>
<dbReference type="PANTHER" id="PTHR43065">
    <property type="entry name" value="SENSOR HISTIDINE KINASE"/>
    <property type="match status" value="1"/>
</dbReference>
<accession>A0A1Y6BPS1</accession>
<proteinExistence type="predicted"/>
<keyword evidence="9" id="KW-0472">Membrane</keyword>
<evidence type="ECO:0000256" key="8">
    <source>
        <dbReference type="ARBA" id="ARBA00023012"/>
    </source>
</evidence>
<dbReference type="SUPFAM" id="SSF55874">
    <property type="entry name" value="ATPase domain of HSP90 chaperone/DNA topoisomerase II/histidine kinase"/>
    <property type="match status" value="1"/>
</dbReference>
<dbReference type="Pfam" id="PF02518">
    <property type="entry name" value="HATPase_c"/>
    <property type="match status" value="1"/>
</dbReference>
<feature type="transmembrane region" description="Helical" evidence="9">
    <location>
        <begin position="230"/>
        <end position="247"/>
    </location>
</feature>
<dbReference type="EMBL" id="FWZT01000006">
    <property type="protein sequence ID" value="SMF19047.1"/>
    <property type="molecule type" value="Genomic_DNA"/>
</dbReference>
<feature type="transmembrane region" description="Helical" evidence="9">
    <location>
        <begin position="191"/>
        <end position="210"/>
    </location>
</feature>
<dbReference type="EC" id="2.7.13.3" evidence="2"/>
<feature type="transmembrane region" description="Helical" evidence="9">
    <location>
        <begin position="254"/>
        <end position="273"/>
    </location>
</feature>
<dbReference type="PROSITE" id="PS51257">
    <property type="entry name" value="PROKAR_LIPOPROTEIN"/>
    <property type="match status" value="1"/>
</dbReference>
<evidence type="ECO:0000259" key="10">
    <source>
        <dbReference type="PROSITE" id="PS50109"/>
    </source>
</evidence>
<evidence type="ECO:0000256" key="2">
    <source>
        <dbReference type="ARBA" id="ARBA00012438"/>
    </source>
</evidence>
<dbReference type="OrthoDB" id="9785252at2"/>
<keyword evidence="7" id="KW-0067">ATP-binding</keyword>
<feature type="transmembrane region" description="Helical" evidence="9">
    <location>
        <begin position="344"/>
        <end position="365"/>
    </location>
</feature>
<dbReference type="InterPro" id="IPR005467">
    <property type="entry name" value="His_kinase_dom"/>
</dbReference>
<evidence type="ECO:0000256" key="1">
    <source>
        <dbReference type="ARBA" id="ARBA00000085"/>
    </source>
</evidence>
<feature type="transmembrane region" description="Helical" evidence="9">
    <location>
        <begin position="319"/>
        <end position="338"/>
    </location>
</feature>
<keyword evidence="4" id="KW-0808">Transferase</keyword>
<evidence type="ECO:0000256" key="6">
    <source>
        <dbReference type="ARBA" id="ARBA00022777"/>
    </source>
</evidence>
<dbReference type="PRINTS" id="PR00344">
    <property type="entry name" value="BCTRLSENSOR"/>
</dbReference>
<evidence type="ECO:0000256" key="9">
    <source>
        <dbReference type="SAM" id="Phobius"/>
    </source>
</evidence>
<dbReference type="CDD" id="cd00082">
    <property type="entry name" value="HisKA"/>
    <property type="match status" value="1"/>
</dbReference>
<protein>
    <recommendedName>
        <fullName evidence="2">histidine kinase</fullName>
        <ecNumber evidence="2">2.7.13.3</ecNumber>
    </recommendedName>
</protein>
<evidence type="ECO:0000313" key="11">
    <source>
        <dbReference type="EMBL" id="SMF19047.1"/>
    </source>
</evidence>
<evidence type="ECO:0000313" key="12">
    <source>
        <dbReference type="Proteomes" id="UP000192907"/>
    </source>
</evidence>
<dbReference type="InterPro" id="IPR004358">
    <property type="entry name" value="Sig_transdc_His_kin-like_C"/>
</dbReference>
<dbReference type="SMART" id="SM00387">
    <property type="entry name" value="HATPase_c"/>
    <property type="match status" value="1"/>
</dbReference>
<feature type="domain" description="Histidine kinase" evidence="10">
    <location>
        <begin position="399"/>
        <end position="612"/>
    </location>
</feature>
<dbReference type="PANTHER" id="PTHR43065:SF10">
    <property type="entry name" value="PEROXIDE STRESS-ACTIVATED HISTIDINE KINASE MAK3"/>
    <property type="match status" value="1"/>
</dbReference>
<evidence type="ECO:0000256" key="5">
    <source>
        <dbReference type="ARBA" id="ARBA00022741"/>
    </source>
</evidence>
<organism evidence="11 12">
    <name type="scientific">Pseudobacteriovorax antillogorgiicola</name>
    <dbReference type="NCBI Taxonomy" id="1513793"/>
    <lineage>
        <taxon>Bacteria</taxon>
        <taxon>Pseudomonadati</taxon>
        <taxon>Bdellovibrionota</taxon>
        <taxon>Oligoflexia</taxon>
        <taxon>Oligoflexales</taxon>
        <taxon>Pseudobacteriovoracaceae</taxon>
        <taxon>Pseudobacteriovorax</taxon>
    </lineage>
</organism>
<dbReference type="SMART" id="SM00388">
    <property type="entry name" value="HisKA"/>
    <property type="match status" value="1"/>
</dbReference>
<keyword evidence="8" id="KW-0902">Two-component regulatory system</keyword>
<dbReference type="SUPFAM" id="SSF47384">
    <property type="entry name" value="Homodimeric domain of signal transducing histidine kinase"/>
    <property type="match status" value="1"/>
</dbReference>
<dbReference type="InterPro" id="IPR036097">
    <property type="entry name" value="HisK_dim/P_sf"/>
</dbReference>
<name>A0A1Y6BPS1_9BACT</name>
<sequence>MFTKLIFLLACVGFLGACSKSQEFVRLKNWQQARLTALHESPSHWEAITITGTSGREPGKRYIIQKTVLPDIKIEDPAIYFFRVYNSFVITLDDKPIFKYGNLEATGKQDFYGFRWHIVRLPDHFQGKVLKVIANSSHSRIGIRRSPELGSHQLMLKNIVQKYTSTLLSVGLHLAFFVMGLVVCVNRVINYGVVFLSVYALFSGFFIFSISPIAPLVHDDPVLWAKIEMLSMWLLPITGFSGIQAVLENRRSIVISAAIGSQIMHITYALLSWTLGFRQYWEHGFSFNVINLINLVAISIVIVYHAIRGDRLYRYLFRGLLIICLGAILESLMAMRVIDIEFSTFTYTNLIMITLVVSVSIRRYLQISQDLLNTRVQKDLAEIKAIKTKEQAISKLVGGVAHEFNNPLAIIRGCAELTPKILKRDDATELLQKNYQRMLGAVARITTINRQLIDLTQKQSRMGPYRNLPIRELVDEVKRDFADQNLEIDCRVADDQEIRINLEKVQRALQALIKNAFDALDRRSDREGRRVTVIMDEQKETLLVDVVDYGDGIADQIFDVMFDPFSTTKDIGGGMGLDLFFAKQLIQSCKGTIEILQRKDPTIFRVSIPLSTQFVAQEAS</sequence>
<feature type="transmembrane region" description="Helical" evidence="9">
    <location>
        <begin position="163"/>
        <end position="184"/>
    </location>
</feature>
<gene>
    <name evidence="11" type="ORF">SAMN06296036_106233</name>
</gene>
<keyword evidence="9" id="KW-0812">Transmembrane</keyword>
<reference evidence="12" key="1">
    <citation type="submission" date="2017-04" db="EMBL/GenBank/DDBJ databases">
        <authorList>
            <person name="Varghese N."/>
            <person name="Submissions S."/>
        </authorList>
    </citation>
    <scope>NUCLEOTIDE SEQUENCE [LARGE SCALE GENOMIC DNA]</scope>
    <source>
        <strain evidence="12">RKEM611</strain>
    </source>
</reference>
<evidence type="ECO:0000256" key="7">
    <source>
        <dbReference type="ARBA" id="ARBA00022840"/>
    </source>
</evidence>
<evidence type="ECO:0000256" key="4">
    <source>
        <dbReference type="ARBA" id="ARBA00022679"/>
    </source>
</evidence>
<keyword evidence="3" id="KW-0597">Phosphoprotein</keyword>
<dbReference type="GO" id="GO:0000155">
    <property type="term" value="F:phosphorelay sensor kinase activity"/>
    <property type="evidence" value="ECO:0007669"/>
    <property type="project" value="InterPro"/>
</dbReference>
<evidence type="ECO:0000256" key="3">
    <source>
        <dbReference type="ARBA" id="ARBA00022553"/>
    </source>
</evidence>
<dbReference type="Pfam" id="PF00512">
    <property type="entry name" value="HisKA"/>
    <property type="match status" value="1"/>
</dbReference>
<keyword evidence="6 11" id="KW-0418">Kinase</keyword>
<keyword evidence="12" id="KW-1185">Reference proteome</keyword>
<dbReference type="InterPro" id="IPR003661">
    <property type="entry name" value="HisK_dim/P_dom"/>
</dbReference>
<dbReference type="InterPro" id="IPR003594">
    <property type="entry name" value="HATPase_dom"/>
</dbReference>
<keyword evidence="9" id="KW-1133">Transmembrane helix</keyword>
<dbReference type="STRING" id="1513793.SAMN06296036_106233"/>
<feature type="transmembrane region" description="Helical" evidence="9">
    <location>
        <begin position="285"/>
        <end position="307"/>
    </location>
</feature>
<keyword evidence="5" id="KW-0547">Nucleotide-binding</keyword>
<dbReference type="RefSeq" id="WP_132317695.1">
    <property type="nucleotide sequence ID" value="NZ_FWZT01000006.1"/>
</dbReference>
<dbReference type="PROSITE" id="PS50109">
    <property type="entry name" value="HIS_KIN"/>
    <property type="match status" value="1"/>
</dbReference>
<dbReference type="GO" id="GO:0005524">
    <property type="term" value="F:ATP binding"/>
    <property type="evidence" value="ECO:0007669"/>
    <property type="project" value="UniProtKB-KW"/>
</dbReference>
<dbReference type="Gene3D" id="1.10.287.130">
    <property type="match status" value="1"/>
</dbReference>